<organism evidence="3 4">
    <name type="scientific">Winogradskyella bathintestinalis</name>
    <dbReference type="NCBI Taxonomy" id="3035208"/>
    <lineage>
        <taxon>Bacteria</taxon>
        <taxon>Pseudomonadati</taxon>
        <taxon>Bacteroidota</taxon>
        <taxon>Flavobacteriia</taxon>
        <taxon>Flavobacteriales</taxon>
        <taxon>Flavobacteriaceae</taxon>
        <taxon>Winogradskyella</taxon>
    </lineage>
</organism>
<dbReference type="Pfam" id="PF00535">
    <property type="entry name" value="Glycos_transf_2"/>
    <property type="match status" value="1"/>
</dbReference>
<dbReference type="RefSeq" id="WP_290206105.1">
    <property type="nucleotide sequence ID" value="NZ_JASDDK010000002.1"/>
</dbReference>
<gene>
    <name evidence="3" type="ORF">QMA06_06745</name>
</gene>
<dbReference type="PANTHER" id="PTHR43685">
    <property type="entry name" value="GLYCOSYLTRANSFERASE"/>
    <property type="match status" value="1"/>
</dbReference>
<protein>
    <submittedName>
        <fullName evidence="3">Glycosyltransferase family A protein</fullName>
        <ecNumber evidence="3">2.4.-.-</ecNumber>
    </submittedName>
</protein>
<keyword evidence="1" id="KW-0812">Transmembrane</keyword>
<dbReference type="CDD" id="cd00761">
    <property type="entry name" value="Glyco_tranf_GTA_type"/>
    <property type="match status" value="1"/>
</dbReference>
<feature type="transmembrane region" description="Helical" evidence="1">
    <location>
        <begin position="402"/>
        <end position="422"/>
    </location>
</feature>
<comment type="caution">
    <text evidence="3">The sequence shown here is derived from an EMBL/GenBank/DDBJ whole genome shotgun (WGS) entry which is preliminary data.</text>
</comment>
<evidence type="ECO:0000313" key="4">
    <source>
        <dbReference type="Proteomes" id="UP001231197"/>
    </source>
</evidence>
<evidence type="ECO:0000313" key="3">
    <source>
        <dbReference type="EMBL" id="MDN3492411.1"/>
    </source>
</evidence>
<dbReference type="GO" id="GO:0016757">
    <property type="term" value="F:glycosyltransferase activity"/>
    <property type="evidence" value="ECO:0007669"/>
    <property type="project" value="UniProtKB-KW"/>
</dbReference>
<dbReference type="InterPro" id="IPR001173">
    <property type="entry name" value="Glyco_trans_2-like"/>
</dbReference>
<keyword evidence="4" id="KW-1185">Reference proteome</keyword>
<feature type="domain" description="Glycosyltransferase 2-like" evidence="2">
    <location>
        <begin position="153"/>
        <end position="267"/>
    </location>
</feature>
<proteinExistence type="predicted"/>
<dbReference type="Gene3D" id="3.90.550.10">
    <property type="entry name" value="Spore Coat Polysaccharide Biosynthesis Protein SpsA, Chain A"/>
    <property type="match status" value="1"/>
</dbReference>
<dbReference type="EC" id="2.4.-.-" evidence="3"/>
<accession>A0ABT7ZTS2</accession>
<keyword evidence="1" id="KW-0472">Membrane</keyword>
<keyword evidence="3" id="KW-0808">Transferase</keyword>
<sequence>MPFQFLTYLQPTHYFRLFNKRGASVFPQVEHLPKIVLKQLVADAGFATDIARDYDLSWQAIQLGYIGDVPTYTTFESVPLEDNYRFIRKNFHSVWVFFVLLLRLFSFHNPIKEIKTWSRTKRVNQIKNRGEFITYKNWISFDSTLVESNPLVSVVIPTLNRYDYLKAVLKDLELQDYSNFEVIVVDQSDNFNEAFYNSFNLNFQIINQKEKALWLARNTAVKASNGTFIALSEDDVRIKPDWIKMHLKCLEFFKAEVSAGVFYPEGQQIPKSRSFFAVASQFATGNAMLQKSVFKSVGLFDRQFEKQRMGDGEFGMRIYLEGLKSISNPLASCIDVKAGVGGLREMGSWDAFRPSNFFAPRPIPSVLYYFRAYFGDAAARLALLRTVPISIFPYQFKKNKPLLIVGVFVSLLLMPLVLFQVIKSWRMATTKLREGALIETFD</sequence>
<keyword evidence="1" id="KW-1133">Transmembrane helix</keyword>
<reference evidence="3 4" key="1">
    <citation type="journal article" date="2023" name="Int. J. Syst. Evol. Microbiol.">
        <title>Winogradskyella bathintestinalis sp. nov., isolated from the intestine of the deep-sea loosejaw dragonfish, Malacosteus niger.</title>
        <authorList>
            <person name="Uniacke-Lowe S."/>
            <person name="Johnson C.N."/>
            <person name="Stanton C."/>
            <person name="Hill C."/>
            <person name="Ross P."/>
        </authorList>
    </citation>
    <scope>NUCLEOTIDE SEQUENCE [LARGE SCALE GENOMIC DNA]</scope>
    <source>
        <strain evidence="3 4">APC 3343</strain>
    </source>
</reference>
<dbReference type="PANTHER" id="PTHR43685:SF2">
    <property type="entry name" value="GLYCOSYLTRANSFERASE 2-LIKE DOMAIN-CONTAINING PROTEIN"/>
    <property type="match status" value="1"/>
</dbReference>
<name>A0ABT7ZTS2_9FLAO</name>
<keyword evidence="3" id="KW-0328">Glycosyltransferase</keyword>
<dbReference type="SUPFAM" id="SSF53448">
    <property type="entry name" value="Nucleotide-diphospho-sugar transferases"/>
    <property type="match status" value="1"/>
</dbReference>
<evidence type="ECO:0000256" key="1">
    <source>
        <dbReference type="SAM" id="Phobius"/>
    </source>
</evidence>
<dbReference type="InterPro" id="IPR029044">
    <property type="entry name" value="Nucleotide-diphossugar_trans"/>
</dbReference>
<evidence type="ECO:0000259" key="2">
    <source>
        <dbReference type="Pfam" id="PF00535"/>
    </source>
</evidence>
<dbReference type="InterPro" id="IPR050834">
    <property type="entry name" value="Glycosyltransf_2"/>
</dbReference>
<dbReference type="Proteomes" id="UP001231197">
    <property type="component" value="Unassembled WGS sequence"/>
</dbReference>
<dbReference type="EMBL" id="JASDDK010000002">
    <property type="protein sequence ID" value="MDN3492411.1"/>
    <property type="molecule type" value="Genomic_DNA"/>
</dbReference>